<evidence type="ECO:0000259" key="5">
    <source>
        <dbReference type="PROSITE" id="PS01124"/>
    </source>
</evidence>
<comment type="caution">
    <text evidence="7">The sequence shown here is derived from an EMBL/GenBank/DDBJ whole genome shotgun (WGS) entry which is preliminary data.</text>
</comment>
<feature type="domain" description="HTH araC/xylS-type" evidence="5">
    <location>
        <begin position="253"/>
        <end position="351"/>
    </location>
</feature>
<keyword evidence="3" id="KW-0804">Transcription</keyword>
<dbReference type="Pfam" id="PF00072">
    <property type="entry name" value="Response_reg"/>
    <property type="match status" value="1"/>
</dbReference>
<dbReference type="PRINTS" id="PR00032">
    <property type="entry name" value="HTHARAC"/>
</dbReference>
<dbReference type="SMART" id="SM00342">
    <property type="entry name" value="HTH_ARAC"/>
    <property type="match status" value="1"/>
</dbReference>
<dbReference type="InterPro" id="IPR009057">
    <property type="entry name" value="Homeodomain-like_sf"/>
</dbReference>
<evidence type="ECO:0008006" key="9">
    <source>
        <dbReference type="Google" id="ProtNLM"/>
    </source>
</evidence>
<evidence type="ECO:0000256" key="1">
    <source>
        <dbReference type="ARBA" id="ARBA00023015"/>
    </source>
</evidence>
<gene>
    <name evidence="7" type="ORF">DLM86_04005</name>
</gene>
<sequence length="353" mass="41293">MIRALIVDDEYFVRKGLITTMPWNDFGIEIAGEAANGEKALEWMGGHPVDLLVTDLSMPVMNGFDLMRSVKERYPHVRVIVLTCHEDFHYVRDALRLGAIDYIVKTELEQESMEEALRRVVRRLNELAEGAPQEGAAPAGRTEWSDEDENRLQQRMVEWLPLHWTMKDDEFERLRRELAELRPPVPKLQKVAHYWLVEWNRTLHAPFLRDWLNRIDAIGDRPAWESFLSELRDRLRRHLQAAAYPEDVTLRILRAADWVKTNMDAKITQVYVARTLHMSRGHFSKSFRDLIGKPFPDYIKELRIAKAKALLLQTAKPIADIAEECGFLDHRYFSRQFREETGMLPSEYRSAQV</sequence>
<dbReference type="Proteomes" id="UP000247476">
    <property type="component" value="Unassembled WGS sequence"/>
</dbReference>
<dbReference type="GO" id="GO:0043565">
    <property type="term" value="F:sequence-specific DNA binding"/>
    <property type="evidence" value="ECO:0007669"/>
    <property type="project" value="InterPro"/>
</dbReference>
<dbReference type="SUPFAM" id="SSF52172">
    <property type="entry name" value="CheY-like"/>
    <property type="match status" value="1"/>
</dbReference>
<keyword evidence="8" id="KW-1185">Reference proteome</keyword>
<reference evidence="7 8" key="1">
    <citation type="submission" date="2018-05" db="EMBL/GenBank/DDBJ databases">
        <title>Paenibacillus flagellatus sp. nov., isolated from selenium mineral soil.</title>
        <authorList>
            <person name="Dai X."/>
        </authorList>
    </citation>
    <scope>NUCLEOTIDE SEQUENCE [LARGE SCALE GENOMIC DNA]</scope>
    <source>
        <strain evidence="7 8">DXL2</strain>
    </source>
</reference>
<dbReference type="InterPro" id="IPR020449">
    <property type="entry name" value="Tscrpt_reg_AraC-type_HTH"/>
</dbReference>
<dbReference type="InterPro" id="IPR001789">
    <property type="entry name" value="Sig_transdc_resp-reg_receiver"/>
</dbReference>
<name>A0A2V5K9J6_9BACL</name>
<keyword evidence="2" id="KW-0238">DNA-binding</keyword>
<evidence type="ECO:0000256" key="2">
    <source>
        <dbReference type="ARBA" id="ARBA00023125"/>
    </source>
</evidence>
<organism evidence="7 8">
    <name type="scientific">Paenibacillus flagellatus</name>
    <dbReference type="NCBI Taxonomy" id="2211139"/>
    <lineage>
        <taxon>Bacteria</taxon>
        <taxon>Bacillati</taxon>
        <taxon>Bacillota</taxon>
        <taxon>Bacilli</taxon>
        <taxon>Bacillales</taxon>
        <taxon>Paenibacillaceae</taxon>
        <taxon>Paenibacillus</taxon>
    </lineage>
</organism>
<proteinExistence type="predicted"/>
<dbReference type="RefSeq" id="WP_110838691.1">
    <property type="nucleotide sequence ID" value="NZ_QJVJ01000002.1"/>
</dbReference>
<dbReference type="PANTHER" id="PTHR43280:SF28">
    <property type="entry name" value="HTH-TYPE TRANSCRIPTIONAL ACTIVATOR RHAS"/>
    <property type="match status" value="1"/>
</dbReference>
<protein>
    <recommendedName>
        <fullName evidence="9">DNA-binding response regulator</fullName>
    </recommendedName>
</protein>
<accession>A0A2V5K9J6</accession>
<dbReference type="Pfam" id="PF12833">
    <property type="entry name" value="HTH_18"/>
    <property type="match status" value="1"/>
</dbReference>
<dbReference type="SMART" id="SM00448">
    <property type="entry name" value="REC"/>
    <property type="match status" value="1"/>
</dbReference>
<dbReference type="Gene3D" id="3.40.50.2300">
    <property type="match status" value="1"/>
</dbReference>
<feature type="domain" description="Response regulatory" evidence="6">
    <location>
        <begin position="3"/>
        <end position="120"/>
    </location>
</feature>
<evidence type="ECO:0000313" key="7">
    <source>
        <dbReference type="EMBL" id="PYI56161.1"/>
    </source>
</evidence>
<feature type="modified residue" description="4-aspartylphosphate" evidence="4">
    <location>
        <position position="55"/>
    </location>
</feature>
<keyword evidence="1" id="KW-0805">Transcription regulation</keyword>
<evidence type="ECO:0000256" key="3">
    <source>
        <dbReference type="ARBA" id="ARBA00023163"/>
    </source>
</evidence>
<dbReference type="InterPro" id="IPR018062">
    <property type="entry name" value="HTH_AraC-typ_CS"/>
</dbReference>
<evidence type="ECO:0000313" key="8">
    <source>
        <dbReference type="Proteomes" id="UP000247476"/>
    </source>
</evidence>
<dbReference type="Gene3D" id="1.10.10.60">
    <property type="entry name" value="Homeodomain-like"/>
    <property type="match status" value="2"/>
</dbReference>
<dbReference type="InterPro" id="IPR011006">
    <property type="entry name" value="CheY-like_superfamily"/>
</dbReference>
<dbReference type="InterPro" id="IPR018060">
    <property type="entry name" value="HTH_AraC"/>
</dbReference>
<dbReference type="PROSITE" id="PS00041">
    <property type="entry name" value="HTH_ARAC_FAMILY_1"/>
    <property type="match status" value="1"/>
</dbReference>
<dbReference type="AlphaFoldDB" id="A0A2V5K9J6"/>
<keyword evidence="4" id="KW-0597">Phosphoprotein</keyword>
<dbReference type="PANTHER" id="PTHR43280">
    <property type="entry name" value="ARAC-FAMILY TRANSCRIPTIONAL REGULATOR"/>
    <property type="match status" value="1"/>
</dbReference>
<evidence type="ECO:0000256" key="4">
    <source>
        <dbReference type="PROSITE-ProRule" id="PRU00169"/>
    </source>
</evidence>
<dbReference type="GO" id="GO:0003700">
    <property type="term" value="F:DNA-binding transcription factor activity"/>
    <property type="evidence" value="ECO:0007669"/>
    <property type="project" value="InterPro"/>
</dbReference>
<dbReference type="CDD" id="cd17536">
    <property type="entry name" value="REC_YesN-like"/>
    <property type="match status" value="1"/>
</dbReference>
<evidence type="ECO:0000259" key="6">
    <source>
        <dbReference type="PROSITE" id="PS50110"/>
    </source>
</evidence>
<dbReference type="PROSITE" id="PS01124">
    <property type="entry name" value="HTH_ARAC_FAMILY_2"/>
    <property type="match status" value="1"/>
</dbReference>
<dbReference type="GO" id="GO:0000160">
    <property type="term" value="P:phosphorelay signal transduction system"/>
    <property type="evidence" value="ECO:0007669"/>
    <property type="project" value="InterPro"/>
</dbReference>
<dbReference type="SUPFAM" id="SSF46689">
    <property type="entry name" value="Homeodomain-like"/>
    <property type="match status" value="2"/>
</dbReference>
<dbReference type="OrthoDB" id="1769137at2"/>
<dbReference type="EMBL" id="QJVJ01000002">
    <property type="protein sequence ID" value="PYI56161.1"/>
    <property type="molecule type" value="Genomic_DNA"/>
</dbReference>
<dbReference type="PROSITE" id="PS50110">
    <property type="entry name" value="RESPONSE_REGULATORY"/>
    <property type="match status" value="1"/>
</dbReference>